<evidence type="ECO:0000313" key="2">
    <source>
        <dbReference type="EMBL" id="MDA5092919.1"/>
    </source>
</evidence>
<dbReference type="InterPro" id="IPR003754">
    <property type="entry name" value="4pyrrol_synth_uPrphyn_synth"/>
</dbReference>
<reference evidence="2 3" key="1">
    <citation type="submission" date="2023-01" db="EMBL/GenBank/DDBJ databases">
        <authorList>
            <person name="Yoon J.-W."/>
        </authorList>
    </citation>
    <scope>NUCLEOTIDE SEQUENCE [LARGE SCALE GENOMIC DNA]</scope>
    <source>
        <strain evidence="2 3">KMU-50</strain>
    </source>
</reference>
<protein>
    <submittedName>
        <fullName evidence="2">Uroporphyrinogen-III synthase</fullName>
    </submittedName>
</protein>
<sequence length="241" mass="25800">MSHHASDRMPILPKLLLTRPHEGNARLLAACEAEFGEAIPSVDSPVLEIERIGDWPDLSSYRSVLLTSANAVWGDLSGLLAYCVGARTAEAARGAKAQVKAVAMDAVSLMKEQPELQGSVIYLRGAHVSQDLAAQYGCAEHITYDQRALPLTDDARALITGEDPALLPLFSPRSARLIAKDICGQGQTPGPKLRVIALSDAVAQAWQDEWSDIPDHGLVEICPAPTQVMMVGRIVASLCDA</sequence>
<proteinExistence type="predicted"/>
<evidence type="ECO:0000313" key="3">
    <source>
        <dbReference type="Proteomes" id="UP001528040"/>
    </source>
</evidence>
<evidence type="ECO:0000259" key="1">
    <source>
        <dbReference type="Pfam" id="PF02602"/>
    </source>
</evidence>
<feature type="domain" description="Tetrapyrrole biosynthesis uroporphyrinogen III synthase" evidence="1">
    <location>
        <begin position="42"/>
        <end position="208"/>
    </location>
</feature>
<name>A0ABT4VXF4_9RHOB</name>
<dbReference type="RefSeq" id="WP_271052505.1">
    <property type="nucleotide sequence ID" value="NZ_JAQIIO010000001.1"/>
</dbReference>
<dbReference type="CDD" id="cd06578">
    <property type="entry name" value="HemD"/>
    <property type="match status" value="1"/>
</dbReference>
<dbReference type="SUPFAM" id="SSF69618">
    <property type="entry name" value="HemD-like"/>
    <property type="match status" value="1"/>
</dbReference>
<dbReference type="InterPro" id="IPR036108">
    <property type="entry name" value="4pyrrol_syn_uPrphyn_synt_sf"/>
</dbReference>
<accession>A0ABT4VXF4</accession>
<organism evidence="2 3">
    <name type="scientific">Aliiroseovarius salicola</name>
    <dbReference type="NCBI Taxonomy" id="3009082"/>
    <lineage>
        <taxon>Bacteria</taxon>
        <taxon>Pseudomonadati</taxon>
        <taxon>Pseudomonadota</taxon>
        <taxon>Alphaproteobacteria</taxon>
        <taxon>Rhodobacterales</taxon>
        <taxon>Paracoccaceae</taxon>
        <taxon>Aliiroseovarius</taxon>
    </lineage>
</organism>
<comment type="caution">
    <text evidence="2">The sequence shown here is derived from an EMBL/GenBank/DDBJ whole genome shotgun (WGS) entry which is preliminary data.</text>
</comment>
<dbReference type="Gene3D" id="3.40.50.10090">
    <property type="match status" value="1"/>
</dbReference>
<gene>
    <name evidence="2" type="ORF">O2N63_02370</name>
</gene>
<keyword evidence="3" id="KW-1185">Reference proteome</keyword>
<dbReference type="EMBL" id="JAQIIO010000001">
    <property type="protein sequence ID" value="MDA5092919.1"/>
    <property type="molecule type" value="Genomic_DNA"/>
</dbReference>
<dbReference type="Proteomes" id="UP001528040">
    <property type="component" value="Unassembled WGS sequence"/>
</dbReference>
<dbReference type="Pfam" id="PF02602">
    <property type="entry name" value="HEM4"/>
    <property type="match status" value="1"/>
</dbReference>